<dbReference type="InterPro" id="IPR032812">
    <property type="entry name" value="SbsA_Ig"/>
</dbReference>
<dbReference type="EMBL" id="JNFF01000062">
    <property type="protein sequence ID" value="KEQ29731.1"/>
    <property type="molecule type" value="Genomic_DNA"/>
</dbReference>
<dbReference type="GO" id="GO:0030246">
    <property type="term" value="F:carbohydrate binding"/>
    <property type="evidence" value="ECO:0007669"/>
    <property type="project" value="InterPro"/>
</dbReference>
<protein>
    <recommendedName>
        <fullName evidence="3">SbsA Ig-like domain-containing protein</fullName>
    </recommendedName>
</protein>
<dbReference type="OrthoDB" id="9809989at2"/>
<accession>A0A081PGA8</accession>
<feature type="signal peptide" evidence="2">
    <location>
        <begin position="1"/>
        <end position="19"/>
    </location>
</feature>
<name>A0A081PGA8_9SPHI</name>
<dbReference type="AlphaFoldDB" id="A0A081PGA8"/>
<dbReference type="Pfam" id="PF13205">
    <property type="entry name" value="Big_5"/>
    <property type="match status" value="1"/>
</dbReference>
<dbReference type="Proteomes" id="UP000028007">
    <property type="component" value="Unassembled WGS sequence"/>
</dbReference>
<feature type="domain" description="SbsA Ig-like" evidence="3">
    <location>
        <begin position="39"/>
        <end position="138"/>
    </location>
</feature>
<reference evidence="4 5" key="1">
    <citation type="journal article" date="1992" name="Int. J. Syst. Bacteriol.">
        <title>Sphingobacterium antarcticus sp. nov. a Psychrotrophic Bacterium from the Soils of Schirmacher Oasis, Antarctica.</title>
        <authorList>
            <person name="Shivaji S."/>
            <person name="Ray M.K."/>
            <person name="Rao N.S."/>
            <person name="Saiserr L."/>
            <person name="Jagannadham M.V."/>
            <person name="Kumar G.S."/>
            <person name="Reddy G."/>
            <person name="Bhargava P.M."/>
        </authorList>
    </citation>
    <scope>NUCLEOTIDE SEQUENCE [LARGE SCALE GENOMIC DNA]</scope>
    <source>
        <strain evidence="4 5">4BY</strain>
    </source>
</reference>
<dbReference type="RefSeq" id="WP_037441180.1">
    <property type="nucleotide sequence ID" value="NZ_JNFF01000062.1"/>
</dbReference>
<dbReference type="PROSITE" id="PS51257">
    <property type="entry name" value="PROKAR_LIPOPROTEIN"/>
    <property type="match status" value="1"/>
</dbReference>
<proteinExistence type="predicted"/>
<comment type="caution">
    <text evidence="4">The sequence shown here is derived from an EMBL/GenBank/DDBJ whole genome shotgun (WGS) entry which is preliminary data.</text>
</comment>
<evidence type="ECO:0000313" key="5">
    <source>
        <dbReference type="Proteomes" id="UP000028007"/>
    </source>
</evidence>
<keyword evidence="1 2" id="KW-0732">Signal</keyword>
<evidence type="ECO:0000259" key="3">
    <source>
        <dbReference type="Pfam" id="PF13205"/>
    </source>
</evidence>
<evidence type="ECO:0000313" key="4">
    <source>
        <dbReference type="EMBL" id="KEQ29731.1"/>
    </source>
</evidence>
<sequence length="544" mass="61459">MTKNRLLSFAMSLCCLVLAISLMVSCASIGPGPQGGPKDSIPPKVLNMLPENLTRNFATKKVLITFDEYFKLNDQFKQFSISPDIEILPTLRVKGKILEIEFTDTLESNTTYTLNFGKSIVDVNEGNSLKNFSYVFSTGPELDSLTISGNIRNAQTGKPEIEAAAILIPFGRDTLFEKKKASIYALTDSSGNYKISNLREGKYHMYALKEQSSDKIYQQSTDEVGFVKDPIVLTKDTQQVNMLVFKEVAETFRVVDRRLNTDGTITMNFNQQLDHPGLTVIEPANLDANKKYKFSSTGDSVKVWLTDLSFDSAKVSITNGGQLLQTINFNRGKRETYTRSLIAADNLEGNLLNPNHPLIFTFGFPIESVNPAKITLTEDSVKKTDFKLEKDSSNFLAYKFIYPWRAGRIYEIKADTGAFASGFDTRSKIFTKKFELAKKDDYGTLKVKILTPEPNKQYLLEITNESKNVVSRLTVNQDTTVSFTNYRAGKYFIQIVYDTNKNGKWDTGNYKKGIYPEKIFHEPKELSIRANWDRNETITLPKEN</sequence>
<dbReference type="Gene3D" id="2.60.40.1120">
    <property type="entry name" value="Carboxypeptidase-like, regulatory domain"/>
    <property type="match status" value="1"/>
</dbReference>
<organism evidence="4 5">
    <name type="scientific">Pedobacter antarcticus 4BY</name>
    <dbReference type="NCBI Taxonomy" id="1358423"/>
    <lineage>
        <taxon>Bacteria</taxon>
        <taxon>Pseudomonadati</taxon>
        <taxon>Bacteroidota</taxon>
        <taxon>Sphingobacteriia</taxon>
        <taxon>Sphingobacteriales</taxon>
        <taxon>Sphingobacteriaceae</taxon>
        <taxon>Pedobacter</taxon>
    </lineage>
</organism>
<feature type="chain" id="PRO_5001761774" description="SbsA Ig-like domain-containing protein" evidence="2">
    <location>
        <begin position="20"/>
        <end position="544"/>
    </location>
</feature>
<evidence type="ECO:0000256" key="2">
    <source>
        <dbReference type="SAM" id="SignalP"/>
    </source>
</evidence>
<gene>
    <name evidence="4" type="ORF">N180_05640</name>
</gene>
<dbReference type="SUPFAM" id="SSF49452">
    <property type="entry name" value="Starch-binding domain-like"/>
    <property type="match status" value="1"/>
</dbReference>
<dbReference type="InterPro" id="IPR013784">
    <property type="entry name" value="Carb-bd-like_fold"/>
</dbReference>
<keyword evidence="5" id="KW-1185">Reference proteome</keyword>
<dbReference type="eggNOG" id="COG4704">
    <property type="taxonomic scope" value="Bacteria"/>
</dbReference>
<evidence type="ECO:0000256" key="1">
    <source>
        <dbReference type="ARBA" id="ARBA00022729"/>
    </source>
</evidence>